<keyword evidence="2" id="KW-0732">Signal</keyword>
<comment type="caution">
    <text evidence="3">The sequence shown here is derived from an EMBL/GenBank/DDBJ whole genome shotgun (WGS) entry which is preliminary data.</text>
</comment>
<organism evidence="3 4">
    <name type="scientific">Ideonella livida</name>
    <dbReference type="NCBI Taxonomy" id="2707176"/>
    <lineage>
        <taxon>Bacteria</taxon>
        <taxon>Pseudomonadati</taxon>
        <taxon>Pseudomonadota</taxon>
        <taxon>Betaproteobacteria</taxon>
        <taxon>Burkholderiales</taxon>
        <taxon>Sphaerotilaceae</taxon>
        <taxon>Ideonella</taxon>
    </lineage>
</organism>
<evidence type="ECO:0000256" key="2">
    <source>
        <dbReference type="SAM" id="SignalP"/>
    </source>
</evidence>
<feature type="region of interest" description="Disordered" evidence="1">
    <location>
        <begin position="24"/>
        <end position="85"/>
    </location>
</feature>
<feature type="compositionally biased region" description="Polar residues" evidence="1">
    <location>
        <begin position="58"/>
        <end position="85"/>
    </location>
</feature>
<evidence type="ECO:0000313" key="3">
    <source>
        <dbReference type="EMBL" id="NDY89689.1"/>
    </source>
</evidence>
<sequence length="85" mass="9459">MRIAIIWILSAALAVVLCGCSSLPQHAPQPPEVRPLKLPDLGLRPEQPNFRQRLSRLWTESPQTPMSSLPNEIDASQPTPMRNPP</sequence>
<proteinExistence type="predicted"/>
<name>A0A7C9PEJ4_9BURK</name>
<accession>A0A7C9PEJ4</accession>
<dbReference type="Proteomes" id="UP000484255">
    <property type="component" value="Unassembled WGS sequence"/>
</dbReference>
<evidence type="ECO:0000313" key="4">
    <source>
        <dbReference type="Proteomes" id="UP000484255"/>
    </source>
</evidence>
<dbReference type="EMBL" id="JAAGOH010000001">
    <property type="protein sequence ID" value="NDY89689.1"/>
    <property type="molecule type" value="Genomic_DNA"/>
</dbReference>
<dbReference type="PROSITE" id="PS51257">
    <property type="entry name" value="PROKAR_LIPOPROTEIN"/>
    <property type="match status" value="1"/>
</dbReference>
<evidence type="ECO:0000256" key="1">
    <source>
        <dbReference type="SAM" id="MobiDB-lite"/>
    </source>
</evidence>
<keyword evidence="4" id="KW-1185">Reference proteome</keyword>
<reference evidence="3 4" key="1">
    <citation type="submission" date="2020-02" db="EMBL/GenBank/DDBJ databases">
        <title>Ideonella bacterium strain TBM-1.</title>
        <authorList>
            <person name="Chen W.-M."/>
        </authorList>
    </citation>
    <scope>NUCLEOTIDE SEQUENCE [LARGE SCALE GENOMIC DNA]</scope>
    <source>
        <strain evidence="3 4">TBM-1</strain>
    </source>
</reference>
<protein>
    <submittedName>
        <fullName evidence="3">Uncharacterized protein</fullName>
    </submittedName>
</protein>
<gene>
    <name evidence="3" type="ORF">G3A44_00615</name>
</gene>
<dbReference type="AlphaFoldDB" id="A0A7C9PEJ4"/>
<feature type="chain" id="PRO_5028967811" evidence="2">
    <location>
        <begin position="28"/>
        <end position="85"/>
    </location>
</feature>
<feature type="signal peptide" evidence="2">
    <location>
        <begin position="1"/>
        <end position="27"/>
    </location>
</feature>
<dbReference type="RefSeq" id="WP_163455543.1">
    <property type="nucleotide sequence ID" value="NZ_JAAGOH010000001.1"/>
</dbReference>